<evidence type="ECO:0000259" key="3">
    <source>
        <dbReference type="Pfam" id="PF08240"/>
    </source>
</evidence>
<dbReference type="SUPFAM" id="SSF50129">
    <property type="entry name" value="GroES-like"/>
    <property type="match status" value="1"/>
</dbReference>
<dbReference type="AlphaFoldDB" id="A0A6P2DKZ2"/>
<keyword evidence="1" id="KW-0560">Oxidoreductase</keyword>
<dbReference type="Proteomes" id="UP000464178">
    <property type="component" value="Chromosome"/>
</dbReference>
<dbReference type="PANTHER" id="PTHR43401:SF2">
    <property type="entry name" value="L-THREONINE 3-DEHYDROGENASE"/>
    <property type="match status" value="1"/>
</dbReference>
<dbReference type="InterPro" id="IPR050129">
    <property type="entry name" value="Zn_alcohol_dh"/>
</dbReference>
<dbReference type="CDD" id="cd08261">
    <property type="entry name" value="Zn_ADH7"/>
    <property type="match status" value="1"/>
</dbReference>
<evidence type="ECO:0000256" key="1">
    <source>
        <dbReference type="ARBA" id="ARBA00023002"/>
    </source>
</evidence>
<keyword evidence="5" id="KW-1185">Reference proteome</keyword>
<reference evidence="4 5" key="1">
    <citation type="submission" date="2019-05" db="EMBL/GenBank/DDBJ databases">
        <authorList>
            <consortium name="Science for Life Laboratories"/>
        </authorList>
    </citation>
    <scope>NUCLEOTIDE SEQUENCE [LARGE SCALE GENOMIC DNA]</scope>
    <source>
        <strain evidence="4">Soil9</strain>
    </source>
</reference>
<gene>
    <name evidence="4" type="ORF">SOIL9_73260</name>
</gene>
<evidence type="ECO:0000259" key="2">
    <source>
        <dbReference type="Pfam" id="PF00107"/>
    </source>
</evidence>
<dbReference type="GO" id="GO:0016491">
    <property type="term" value="F:oxidoreductase activity"/>
    <property type="evidence" value="ECO:0007669"/>
    <property type="project" value="UniProtKB-KW"/>
</dbReference>
<dbReference type="SUPFAM" id="SSF51735">
    <property type="entry name" value="NAD(P)-binding Rossmann-fold domains"/>
    <property type="match status" value="1"/>
</dbReference>
<evidence type="ECO:0000313" key="4">
    <source>
        <dbReference type="EMBL" id="VTS03008.1"/>
    </source>
</evidence>
<protein>
    <recommendedName>
        <fullName evidence="6">Enoyl reductase (ER) domain-containing protein</fullName>
    </recommendedName>
</protein>
<feature type="domain" description="Alcohol dehydrogenase-like C-terminal" evidence="2">
    <location>
        <begin position="171"/>
        <end position="301"/>
    </location>
</feature>
<dbReference type="Gene3D" id="3.90.180.10">
    <property type="entry name" value="Medium-chain alcohol dehydrogenases, catalytic domain"/>
    <property type="match status" value="1"/>
</dbReference>
<dbReference type="InterPro" id="IPR036291">
    <property type="entry name" value="NAD(P)-bd_dom_sf"/>
</dbReference>
<dbReference type="InterPro" id="IPR013149">
    <property type="entry name" value="ADH-like_C"/>
</dbReference>
<proteinExistence type="predicted"/>
<dbReference type="Pfam" id="PF00107">
    <property type="entry name" value="ADH_zinc_N"/>
    <property type="match status" value="1"/>
</dbReference>
<dbReference type="InterPro" id="IPR013154">
    <property type="entry name" value="ADH-like_N"/>
</dbReference>
<dbReference type="Pfam" id="PF08240">
    <property type="entry name" value="ADH_N"/>
    <property type="match status" value="1"/>
</dbReference>
<evidence type="ECO:0008006" key="6">
    <source>
        <dbReference type="Google" id="ProtNLM"/>
    </source>
</evidence>
<evidence type="ECO:0000313" key="5">
    <source>
        <dbReference type="Proteomes" id="UP000464178"/>
    </source>
</evidence>
<dbReference type="Gene3D" id="3.40.50.720">
    <property type="entry name" value="NAD(P)-binding Rossmann-like Domain"/>
    <property type="match status" value="1"/>
</dbReference>
<organism evidence="4 5">
    <name type="scientific">Gemmata massiliana</name>
    <dbReference type="NCBI Taxonomy" id="1210884"/>
    <lineage>
        <taxon>Bacteria</taxon>
        <taxon>Pseudomonadati</taxon>
        <taxon>Planctomycetota</taxon>
        <taxon>Planctomycetia</taxon>
        <taxon>Gemmatales</taxon>
        <taxon>Gemmataceae</taxon>
        <taxon>Gemmata</taxon>
    </lineage>
</organism>
<dbReference type="EMBL" id="LR593886">
    <property type="protein sequence ID" value="VTS03008.1"/>
    <property type="molecule type" value="Genomic_DNA"/>
</dbReference>
<dbReference type="PANTHER" id="PTHR43401">
    <property type="entry name" value="L-THREONINE 3-DEHYDROGENASE"/>
    <property type="match status" value="1"/>
</dbReference>
<name>A0A6P2DKZ2_9BACT</name>
<dbReference type="KEGG" id="gms:SOIL9_73260"/>
<feature type="domain" description="Alcohol dehydrogenase-like N-terminal" evidence="3">
    <location>
        <begin position="24"/>
        <end position="130"/>
    </location>
</feature>
<sequence length="342" mass="37305">MKAIQLEQPKAFREIDLPEPAQPGPGDAVVRVFRVGVCGTDYSGYLGKMPFFSYPRIPGHELGVEVVAVGDGVTNVKPGDKAAVEPYINCQRCYSCARGHTNCCENHQTLGVHVDGGLRPLFTVPARKLHVSTKLSFEQLALVETLGIGLHAINRSNPRADETVFVIGAGPIGLSVIEFAKLAGAHIIVMDLNEQRLAFVREKMGVTETILSKGVLEDDVKTFTDLTNGKLGNVVVDATGSARSMVSAYNFVGFTGRLVWVGITQDPLTLTQPLMHRREMTFMASRNALSHEFTRIIRLIEGGMLNTNPWITHRAPMSDLIGVFPTWLKPEAGVVKAMVEVN</sequence>
<dbReference type="InterPro" id="IPR011032">
    <property type="entry name" value="GroES-like_sf"/>
</dbReference>
<dbReference type="RefSeq" id="WP_162672903.1">
    <property type="nucleotide sequence ID" value="NZ_LR593886.1"/>
</dbReference>
<accession>A0A6P2DKZ2</accession>